<organism evidence="1 2">
    <name type="scientific">Mixia osmundae (strain CBS 9802 / IAM 14324 / JCM 22182 / KY 12970)</name>
    <dbReference type="NCBI Taxonomy" id="764103"/>
    <lineage>
        <taxon>Eukaryota</taxon>
        <taxon>Fungi</taxon>
        <taxon>Dikarya</taxon>
        <taxon>Basidiomycota</taxon>
        <taxon>Pucciniomycotina</taxon>
        <taxon>Mixiomycetes</taxon>
        <taxon>Mixiales</taxon>
        <taxon>Mixiaceae</taxon>
        <taxon>Mixia</taxon>
    </lineage>
</organism>
<dbReference type="HOGENOM" id="CLU_1415504_0_0_1"/>
<evidence type="ECO:0000313" key="2">
    <source>
        <dbReference type="Proteomes" id="UP000009131"/>
    </source>
</evidence>
<dbReference type="EMBL" id="BABT02000220">
    <property type="protein sequence ID" value="GAA99491.1"/>
    <property type="molecule type" value="Genomic_DNA"/>
</dbReference>
<dbReference type="OrthoDB" id="77656at2759"/>
<accession>G7E8M3</accession>
<comment type="caution">
    <text evidence="1">The sequence shown here is derived from an EMBL/GenBank/DDBJ whole genome shotgun (WGS) entry which is preliminary data.</text>
</comment>
<gene>
    <name evidence="1" type="primary">Mo06191</name>
    <name evidence="1" type="ORF">E5Q_06191</name>
</gene>
<dbReference type="AlphaFoldDB" id="G7E8M3"/>
<dbReference type="Proteomes" id="UP000009131">
    <property type="component" value="Unassembled WGS sequence"/>
</dbReference>
<protein>
    <submittedName>
        <fullName evidence="1">Uncharacterized protein</fullName>
    </submittedName>
</protein>
<sequence length="192" mass="20862">MSKVKRQYVALAGGLALLGSAAFWIYSKAVSTQELEDDSTPSSTQLALPKSRGRRLRASLACPTLPPPSVLQKLSEGYTLHIILPCDAPSDDRNIVLPSVPQELLDLAGFDTRRLLWHSLDEGKLHLTRHLAADVHIEALLPEASYADLTKLTDGIKTFVGRLNVIMPSSGGPTPAGVRLFASWQRLQDTLA</sequence>
<dbReference type="InParanoid" id="G7E8M3"/>
<reference evidence="1 2" key="2">
    <citation type="journal article" date="2012" name="Open Biol.">
        <title>Characteristics of nucleosomes and linker DNA regions on the genome of the basidiomycete Mixia osmundae revealed by mono- and dinucleosome mapping.</title>
        <authorList>
            <person name="Nishida H."/>
            <person name="Kondo S."/>
            <person name="Matsumoto T."/>
            <person name="Suzuki Y."/>
            <person name="Yoshikawa H."/>
            <person name="Taylor T.D."/>
            <person name="Sugiyama J."/>
        </authorList>
    </citation>
    <scope>NUCLEOTIDE SEQUENCE [LARGE SCALE GENOMIC DNA]</scope>
    <source>
        <strain evidence="2">CBS 9802 / IAM 14324 / JCM 22182 / KY 12970</strain>
    </source>
</reference>
<proteinExistence type="predicted"/>
<keyword evidence="2" id="KW-1185">Reference proteome</keyword>
<evidence type="ECO:0000313" key="1">
    <source>
        <dbReference type="EMBL" id="GAA99491.1"/>
    </source>
</evidence>
<name>G7E8M3_MIXOS</name>
<reference evidence="1 2" key="1">
    <citation type="journal article" date="2011" name="J. Gen. Appl. Microbiol.">
        <title>Draft genome sequencing of the enigmatic basidiomycete Mixia osmundae.</title>
        <authorList>
            <person name="Nishida H."/>
            <person name="Nagatsuka Y."/>
            <person name="Sugiyama J."/>
        </authorList>
    </citation>
    <scope>NUCLEOTIDE SEQUENCE [LARGE SCALE GENOMIC DNA]</scope>
    <source>
        <strain evidence="2">CBS 9802 / IAM 14324 / JCM 22182 / KY 12970</strain>
    </source>
</reference>
<dbReference type="RefSeq" id="XP_014568720.1">
    <property type="nucleotide sequence ID" value="XM_014713234.1"/>
</dbReference>